<name>A0A2S4UPK7_9BASI</name>
<sequence length="382" mass="43949">MIIYPSSMRIFRPHFMLFISLLPCSRFRAMVIEHSALAEDEGQSYGKRISLRAIPIEEEVVALPDRASEENVFTKTDPVTSTNENNPTTKDRLEAEGELGKGPGFSRVQMIKACHFLFPGGNYTTVELKMLHEDSEELKTLFKDIQADIQNVETIIDQVIGRGDRRGTFSKVVNFLRESEEYIKQLKRLKLLQLGGAKFVNISHGKGTGRLIETGKSFDPVLEGNIKKVLPIELYPSVVGKLGPWFWNIEKLIDEIEDSILTHHQLLNFCVRDYEEYERINLYLSKMIDFLFRNEFIDHESNHFLAFKDQKIMNILGGSNSAYIIRKLKKKNLGLGNHNEEGHDSQSLHDLFQNMNEKDLDSLSFDFFTFLELNENQKNPDP</sequence>
<gene>
    <name evidence="2" type="ORF">PSTT_13965</name>
</gene>
<dbReference type="VEuPathDB" id="FungiDB:PSHT_06383"/>
<feature type="region of interest" description="Disordered" evidence="1">
    <location>
        <begin position="72"/>
        <end position="96"/>
    </location>
</feature>
<evidence type="ECO:0000313" key="3">
    <source>
        <dbReference type="Proteomes" id="UP000239156"/>
    </source>
</evidence>
<keyword evidence="3" id="KW-1185">Reference proteome</keyword>
<evidence type="ECO:0000256" key="1">
    <source>
        <dbReference type="SAM" id="MobiDB-lite"/>
    </source>
</evidence>
<feature type="compositionally biased region" description="Polar residues" evidence="1">
    <location>
        <begin position="72"/>
        <end position="88"/>
    </location>
</feature>
<dbReference type="Proteomes" id="UP000239156">
    <property type="component" value="Unassembled WGS sequence"/>
</dbReference>
<proteinExistence type="predicted"/>
<protein>
    <submittedName>
        <fullName evidence="2">Uncharacterized protein</fullName>
    </submittedName>
</protein>
<reference evidence="2" key="1">
    <citation type="submission" date="2017-12" db="EMBL/GenBank/DDBJ databases">
        <title>Gene loss provides genomic basis for host adaptation in cereal stripe rust fungi.</title>
        <authorList>
            <person name="Xia C."/>
        </authorList>
    </citation>
    <scope>NUCLEOTIDE SEQUENCE [LARGE SCALE GENOMIC DNA]</scope>
    <source>
        <strain evidence="2">93-210</strain>
    </source>
</reference>
<dbReference type="EMBL" id="PKSL01000207">
    <property type="protein sequence ID" value="POV99147.1"/>
    <property type="molecule type" value="Genomic_DNA"/>
</dbReference>
<evidence type="ECO:0000313" key="2">
    <source>
        <dbReference type="EMBL" id="POV99147.1"/>
    </source>
</evidence>
<comment type="caution">
    <text evidence="2">The sequence shown here is derived from an EMBL/GenBank/DDBJ whole genome shotgun (WGS) entry which is preliminary data.</text>
</comment>
<dbReference type="VEuPathDB" id="FungiDB:PSTT_13965"/>
<accession>A0A2S4UPK7</accession>
<organism evidence="2 3">
    <name type="scientific">Puccinia striiformis</name>
    <dbReference type="NCBI Taxonomy" id="27350"/>
    <lineage>
        <taxon>Eukaryota</taxon>
        <taxon>Fungi</taxon>
        <taxon>Dikarya</taxon>
        <taxon>Basidiomycota</taxon>
        <taxon>Pucciniomycotina</taxon>
        <taxon>Pucciniomycetes</taxon>
        <taxon>Pucciniales</taxon>
        <taxon>Pucciniaceae</taxon>
        <taxon>Puccinia</taxon>
    </lineage>
</organism>
<dbReference type="AlphaFoldDB" id="A0A2S4UPK7"/>